<dbReference type="Proteomes" id="UP000612712">
    <property type="component" value="Unassembled WGS sequence"/>
</dbReference>
<gene>
    <name evidence="2" type="ORF">FHU32_001795</name>
</gene>
<dbReference type="AlphaFoldDB" id="A0A8H9YAP6"/>
<accession>A0A8H9YAP6</accession>
<comment type="caution">
    <text evidence="2">The sequence shown here is derived from an EMBL/GenBank/DDBJ whole genome shotgun (WGS) entry which is preliminary data.</text>
</comment>
<protein>
    <submittedName>
        <fullName evidence="2">Uncharacterized protein</fullName>
    </submittedName>
</protein>
<keyword evidence="1" id="KW-0812">Transmembrane</keyword>
<feature type="transmembrane region" description="Helical" evidence="1">
    <location>
        <begin position="30"/>
        <end position="63"/>
    </location>
</feature>
<name>A0A8H9YAP6_9CORY</name>
<reference evidence="2" key="1">
    <citation type="submission" date="2020-08" db="EMBL/GenBank/DDBJ databases">
        <title>Sequencing the genomes of 1000 actinobacteria strains.</title>
        <authorList>
            <person name="Klenk H.-P."/>
        </authorList>
    </citation>
    <scope>NUCLEOTIDE SEQUENCE</scope>
    <source>
        <strain evidence="2">DSM 20582</strain>
    </source>
</reference>
<keyword evidence="1" id="KW-1133">Transmembrane helix</keyword>
<organism evidence="2 3">
    <name type="scientific">Corynebacterium bovis DSM 20582 = CIP 54.80</name>
    <dbReference type="NCBI Taxonomy" id="927655"/>
    <lineage>
        <taxon>Bacteria</taxon>
        <taxon>Bacillati</taxon>
        <taxon>Actinomycetota</taxon>
        <taxon>Actinomycetes</taxon>
        <taxon>Mycobacteriales</taxon>
        <taxon>Corynebacteriaceae</taxon>
        <taxon>Corynebacterium</taxon>
    </lineage>
</organism>
<dbReference type="RefSeq" id="WP_010273734.1">
    <property type="nucleotide sequence ID" value="NZ_AENJ01000419.1"/>
</dbReference>
<dbReference type="EMBL" id="JACHWT010000007">
    <property type="protein sequence ID" value="MBB3116556.1"/>
    <property type="molecule type" value="Genomic_DNA"/>
</dbReference>
<sequence>MAEMHPPAIPGPPRPAARRRSLDLGSRAAWLVAMVALSVVLISLFRVYGAVIAVAAVVMWMVVVSQRDTDREMDPIRRSITLSSHDIATTLAEWRDFCTSDRTECRVDRTHHRPELLNPDSRVASVVEFHEAVGRAQDFLDRLPAETRHARTVNRLRDLLAETDRHAADIDALWHRARRDASRPA</sequence>
<evidence type="ECO:0000256" key="1">
    <source>
        <dbReference type="SAM" id="Phobius"/>
    </source>
</evidence>
<evidence type="ECO:0000313" key="3">
    <source>
        <dbReference type="Proteomes" id="UP000612712"/>
    </source>
</evidence>
<evidence type="ECO:0000313" key="2">
    <source>
        <dbReference type="EMBL" id="MBB3116556.1"/>
    </source>
</evidence>
<proteinExistence type="predicted"/>
<keyword evidence="1" id="KW-0472">Membrane</keyword>